<feature type="compositionally biased region" description="Basic and acidic residues" evidence="1">
    <location>
        <begin position="26"/>
        <end position="47"/>
    </location>
</feature>
<feature type="compositionally biased region" description="Basic and acidic residues" evidence="1">
    <location>
        <begin position="321"/>
        <end position="330"/>
    </location>
</feature>
<gene>
    <name evidence="3" type="ORF">B0T16DRAFT_405530</name>
</gene>
<evidence type="ECO:0000313" key="3">
    <source>
        <dbReference type="EMBL" id="KAK0652140.1"/>
    </source>
</evidence>
<accession>A0AA39YJJ3</accession>
<sequence>MGRLGPLTSQALGRSPYDDVVPGEGEPDKRAPQQLYDERGRPINPETRRINRDVIRSHNEVMLVIGVAEPENSTPDVHIEATKKRLEYEELMGGRLFIASGILETAGVWGVNGMRQRILLYKQYAAAPFRDMYRINSSHQSTSSYFLSGLPSFLASNVIEQAPIPDLVLKIMGNEIRLRPAARVLSLYIGLHLDIFTFMQRVGIASSTAILPNWKFFVPGSSLSPFYIPPFPNVLSPRSVLGWLGACVMGVAPFAGFYLFTRISKIATLALCRLALHHLPYPENPQVETPSKDKDPSSTEPTAAGTRPPPTGTALEGGPRNGRDLARDEPAVQVLEGQPQNEALPVSTERRQSTISVRGDDFASDDEETEIVSATLISFDVEATESTDTTPGVWSAELRPNLTDSKASANQGPLFREASLYRLPPILAADAIGVPLARILLAPFESRVWLGLARSYLSHRGASLAALHDPGFFGFLRSFTWGRMANVVGFETIFLIMQGEAWGLMLMAAEFCRYTDEDWEEHIEQENAAQAQAQAQTEESEQT</sequence>
<evidence type="ECO:0000313" key="4">
    <source>
        <dbReference type="Proteomes" id="UP001174936"/>
    </source>
</evidence>
<feature type="transmembrane region" description="Helical" evidence="2">
    <location>
        <begin position="240"/>
        <end position="260"/>
    </location>
</feature>
<dbReference type="Proteomes" id="UP001174936">
    <property type="component" value="Unassembled WGS sequence"/>
</dbReference>
<evidence type="ECO:0000256" key="1">
    <source>
        <dbReference type="SAM" id="MobiDB-lite"/>
    </source>
</evidence>
<feature type="region of interest" description="Disordered" evidence="1">
    <location>
        <begin position="1"/>
        <end position="47"/>
    </location>
</feature>
<protein>
    <submittedName>
        <fullName evidence="3">Uncharacterized protein</fullName>
    </submittedName>
</protein>
<proteinExistence type="predicted"/>
<organism evidence="3 4">
    <name type="scientific">Cercophora newfieldiana</name>
    <dbReference type="NCBI Taxonomy" id="92897"/>
    <lineage>
        <taxon>Eukaryota</taxon>
        <taxon>Fungi</taxon>
        <taxon>Dikarya</taxon>
        <taxon>Ascomycota</taxon>
        <taxon>Pezizomycotina</taxon>
        <taxon>Sordariomycetes</taxon>
        <taxon>Sordariomycetidae</taxon>
        <taxon>Sordariales</taxon>
        <taxon>Lasiosphaeriaceae</taxon>
        <taxon>Cercophora</taxon>
    </lineage>
</organism>
<feature type="region of interest" description="Disordered" evidence="1">
    <location>
        <begin position="284"/>
        <end position="364"/>
    </location>
</feature>
<reference evidence="3" key="1">
    <citation type="submission" date="2023-06" db="EMBL/GenBank/DDBJ databases">
        <title>Genome-scale phylogeny and comparative genomics of the fungal order Sordariales.</title>
        <authorList>
            <consortium name="Lawrence Berkeley National Laboratory"/>
            <person name="Hensen N."/>
            <person name="Bonometti L."/>
            <person name="Westerberg I."/>
            <person name="Brannstrom I.O."/>
            <person name="Guillou S."/>
            <person name="Cros-Aarteil S."/>
            <person name="Calhoun S."/>
            <person name="Haridas S."/>
            <person name="Kuo A."/>
            <person name="Mondo S."/>
            <person name="Pangilinan J."/>
            <person name="Riley R."/>
            <person name="Labutti K."/>
            <person name="Andreopoulos B."/>
            <person name="Lipzen A."/>
            <person name="Chen C."/>
            <person name="Yanf M."/>
            <person name="Daum C."/>
            <person name="Ng V."/>
            <person name="Clum A."/>
            <person name="Steindorff A."/>
            <person name="Ohm R."/>
            <person name="Martin F."/>
            <person name="Silar P."/>
            <person name="Natvig D."/>
            <person name="Lalanne C."/>
            <person name="Gautier V."/>
            <person name="Ament-Velasquez S.L."/>
            <person name="Kruys A."/>
            <person name="Hutchinson M.I."/>
            <person name="Powell A.J."/>
            <person name="Barry K."/>
            <person name="Miller A.N."/>
            <person name="Grigoriev I.V."/>
            <person name="Debuchy R."/>
            <person name="Gladieux P."/>
            <person name="Thoren M.H."/>
            <person name="Johannesson H."/>
        </authorList>
    </citation>
    <scope>NUCLEOTIDE SEQUENCE</scope>
    <source>
        <strain evidence="3">SMH2532-1</strain>
    </source>
</reference>
<keyword evidence="2" id="KW-1133">Transmembrane helix</keyword>
<dbReference type="AlphaFoldDB" id="A0AA39YJJ3"/>
<dbReference type="EMBL" id="JAULSV010000002">
    <property type="protein sequence ID" value="KAK0652140.1"/>
    <property type="molecule type" value="Genomic_DNA"/>
</dbReference>
<comment type="caution">
    <text evidence="3">The sequence shown here is derived from an EMBL/GenBank/DDBJ whole genome shotgun (WGS) entry which is preliminary data.</text>
</comment>
<keyword evidence="2" id="KW-0472">Membrane</keyword>
<keyword evidence="2" id="KW-0812">Transmembrane</keyword>
<name>A0AA39YJJ3_9PEZI</name>
<evidence type="ECO:0000256" key="2">
    <source>
        <dbReference type="SAM" id="Phobius"/>
    </source>
</evidence>
<keyword evidence="4" id="KW-1185">Reference proteome</keyword>